<evidence type="ECO:0000256" key="6">
    <source>
        <dbReference type="ARBA" id="ARBA00022857"/>
    </source>
</evidence>
<evidence type="ECO:0000259" key="12">
    <source>
        <dbReference type="Pfam" id="PF08546"/>
    </source>
</evidence>
<dbReference type="InterPro" id="IPR013332">
    <property type="entry name" value="KPR_N"/>
</dbReference>
<dbReference type="Gene3D" id="3.40.50.720">
    <property type="entry name" value="NAD(P)-binding Rossmann-like Domain"/>
    <property type="match status" value="1"/>
</dbReference>
<feature type="domain" description="Ketopantoate reductase N-terminal" evidence="11">
    <location>
        <begin position="4"/>
        <end position="154"/>
    </location>
</feature>
<evidence type="ECO:0000256" key="3">
    <source>
        <dbReference type="ARBA" id="ARBA00007870"/>
    </source>
</evidence>
<comment type="function">
    <text evidence="1 10">Catalyzes the NADPH-dependent reduction of ketopantoate into pantoic acid.</text>
</comment>
<dbReference type="Gene3D" id="1.10.1040.10">
    <property type="entry name" value="N-(1-d-carboxylethyl)-l-norvaline Dehydrogenase, domain 2"/>
    <property type="match status" value="1"/>
</dbReference>
<dbReference type="InterPro" id="IPR013752">
    <property type="entry name" value="KPA_reductase"/>
</dbReference>
<keyword evidence="7 10" id="KW-0560">Oxidoreductase</keyword>
<evidence type="ECO:0000313" key="13">
    <source>
        <dbReference type="EMBL" id="UEX90280.1"/>
    </source>
</evidence>
<evidence type="ECO:0000256" key="8">
    <source>
        <dbReference type="ARBA" id="ARBA00048640"/>
    </source>
</evidence>
<comment type="catalytic activity">
    <reaction evidence="9 10">
        <text>(R)-pantoate + NADP(+) = 2-dehydropantoate + NADPH + H(+)</text>
        <dbReference type="Rhea" id="RHEA:16233"/>
        <dbReference type="ChEBI" id="CHEBI:11561"/>
        <dbReference type="ChEBI" id="CHEBI:15378"/>
        <dbReference type="ChEBI" id="CHEBI:15980"/>
        <dbReference type="ChEBI" id="CHEBI:57783"/>
        <dbReference type="ChEBI" id="CHEBI:58349"/>
        <dbReference type="EC" id="1.1.1.169"/>
    </reaction>
</comment>
<dbReference type="NCBIfam" id="TIGR00745">
    <property type="entry name" value="apbA_panE"/>
    <property type="match status" value="1"/>
</dbReference>
<evidence type="ECO:0000256" key="9">
    <source>
        <dbReference type="ARBA" id="ARBA00048793"/>
    </source>
</evidence>
<dbReference type="InterPro" id="IPR008927">
    <property type="entry name" value="6-PGluconate_DH-like_C_sf"/>
</dbReference>
<dbReference type="InterPro" id="IPR036291">
    <property type="entry name" value="NAD(P)-bd_dom_sf"/>
</dbReference>
<evidence type="ECO:0000256" key="7">
    <source>
        <dbReference type="ARBA" id="ARBA00023002"/>
    </source>
</evidence>
<dbReference type="Pfam" id="PF08546">
    <property type="entry name" value="ApbA_C"/>
    <property type="match status" value="1"/>
</dbReference>
<evidence type="ECO:0000256" key="10">
    <source>
        <dbReference type="RuleBase" id="RU362068"/>
    </source>
</evidence>
<dbReference type="EMBL" id="CP086654">
    <property type="protein sequence ID" value="UEX90280.1"/>
    <property type="molecule type" value="Genomic_DNA"/>
</dbReference>
<evidence type="ECO:0000256" key="4">
    <source>
        <dbReference type="ARBA" id="ARBA00019465"/>
    </source>
</evidence>
<dbReference type="Proteomes" id="UP001197626">
    <property type="component" value="Chromosome"/>
</dbReference>
<evidence type="ECO:0000256" key="1">
    <source>
        <dbReference type="ARBA" id="ARBA00002919"/>
    </source>
</evidence>
<dbReference type="Pfam" id="PF02558">
    <property type="entry name" value="ApbA"/>
    <property type="match status" value="1"/>
</dbReference>
<keyword evidence="6 10" id="KW-0521">NADP</keyword>
<gene>
    <name evidence="13" type="ORF">LN051_00990</name>
</gene>
<comment type="catalytic activity">
    <reaction evidence="8">
        <text>6-phospho-D-gluconate + NADP(+) = D-ribulose 5-phosphate + CO2 + NADPH</text>
        <dbReference type="Rhea" id="RHEA:10116"/>
        <dbReference type="ChEBI" id="CHEBI:16526"/>
        <dbReference type="ChEBI" id="CHEBI:57783"/>
        <dbReference type="ChEBI" id="CHEBI:58121"/>
        <dbReference type="ChEBI" id="CHEBI:58349"/>
        <dbReference type="ChEBI" id="CHEBI:58759"/>
        <dbReference type="EC" id="1.1.1.44"/>
    </reaction>
</comment>
<sequence length="312" mass="34838">MKKIAIAGAGAMGSRIGSQLKKAGYDVTLIDFWDEHVQAINDRGLEIQTETDTYHIDIPACKPEDAEARYDLIIILTKAMHSEVMLQTLLDRGAIYEDTAILTLMNGLGHDERFAQIIPTTQVFLAVTVWTAGLRGPGQILLEGTGRIDLQRADGENDARTEAIVEMFNHAHLNAYISDNVIQTVWEKATLNSVLNPLCTILDKTIFEFSSYPDARQQIEPIIDEIIAVAKAKGIQLNAQTLIQKIESTYPKNAQGLHYPSMHQDLYRGRLTEIDYLNGQISAYGREFGIPTPNNDMLLHLIHQLEMTHVKG</sequence>
<evidence type="ECO:0000256" key="2">
    <source>
        <dbReference type="ARBA" id="ARBA00004994"/>
    </source>
</evidence>
<protein>
    <recommendedName>
        <fullName evidence="4 10">2-dehydropantoate 2-reductase</fullName>
        <ecNumber evidence="10">1.1.1.169</ecNumber>
    </recommendedName>
    <alternativeName>
        <fullName evidence="10">Ketopantoate reductase</fullName>
    </alternativeName>
</protein>
<evidence type="ECO:0000256" key="5">
    <source>
        <dbReference type="ARBA" id="ARBA00022655"/>
    </source>
</evidence>
<comment type="pathway">
    <text evidence="2 10">Cofactor biosynthesis; (R)-pantothenate biosynthesis; (R)-pantoate from 3-methyl-2-oxobutanoate: step 2/2.</text>
</comment>
<organism evidence="13 14">
    <name type="scientific">Staphylococcus ratti</name>
    <dbReference type="NCBI Taxonomy" id="2892440"/>
    <lineage>
        <taxon>Bacteria</taxon>
        <taxon>Bacillati</taxon>
        <taxon>Bacillota</taxon>
        <taxon>Bacilli</taxon>
        <taxon>Bacillales</taxon>
        <taxon>Staphylococcaceae</taxon>
        <taxon>Staphylococcus</taxon>
    </lineage>
</organism>
<reference evidence="13 14" key="1">
    <citation type="journal article" date="2022" name="Pathogens">
        <title>Staphylococcus ratti sp. nov. Isolated from a Lab Rat.</title>
        <authorList>
            <person name="Kovarovic V."/>
            <person name="Sedlacek I."/>
            <person name="Petras P."/>
            <person name="Kralova S."/>
            <person name="Maslanova I."/>
            <person name="Svec P."/>
            <person name="Neumann-Schaal M."/>
            <person name="Botka T."/>
            <person name="Gelbicova T."/>
            <person name="Stankova E."/>
            <person name="Doskar J."/>
            <person name="Pantucek R."/>
        </authorList>
    </citation>
    <scope>NUCLEOTIDE SEQUENCE [LARGE SCALE GENOMIC DNA]</scope>
    <source>
        <strain evidence="13 14">CCM 9025</strain>
    </source>
</reference>
<comment type="similarity">
    <text evidence="3 10">Belongs to the ketopantoate reductase family.</text>
</comment>
<dbReference type="PANTHER" id="PTHR43765:SF2">
    <property type="entry name" value="2-DEHYDROPANTOATE 2-REDUCTASE"/>
    <property type="match status" value="1"/>
</dbReference>
<dbReference type="SUPFAM" id="SSF51735">
    <property type="entry name" value="NAD(P)-binding Rossmann-fold domains"/>
    <property type="match status" value="1"/>
</dbReference>
<keyword evidence="5 10" id="KW-0566">Pantothenate biosynthesis</keyword>
<accession>A0ABY3PDB5</accession>
<feature type="domain" description="Ketopantoate reductase C-terminal" evidence="12">
    <location>
        <begin position="180"/>
        <end position="306"/>
    </location>
</feature>
<dbReference type="InterPro" id="IPR013328">
    <property type="entry name" value="6PGD_dom2"/>
</dbReference>
<dbReference type="SUPFAM" id="SSF48179">
    <property type="entry name" value="6-phosphogluconate dehydrogenase C-terminal domain-like"/>
    <property type="match status" value="1"/>
</dbReference>
<dbReference type="RefSeq" id="WP_229292776.1">
    <property type="nucleotide sequence ID" value="NZ_CP086654.1"/>
</dbReference>
<keyword evidence="14" id="KW-1185">Reference proteome</keyword>
<dbReference type="InterPro" id="IPR003710">
    <property type="entry name" value="ApbA"/>
</dbReference>
<proteinExistence type="inferred from homology"/>
<dbReference type="EC" id="1.1.1.169" evidence="10"/>
<dbReference type="PANTHER" id="PTHR43765">
    <property type="entry name" value="2-DEHYDROPANTOATE 2-REDUCTASE-RELATED"/>
    <property type="match status" value="1"/>
</dbReference>
<evidence type="ECO:0000313" key="14">
    <source>
        <dbReference type="Proteomes" id="UP001197626"/>
    </source>
</evidence>
<evidence type="ECO:0000259" key="11">
    <source>
        <dbReference type="Pfam" id="PF02558"/>
    </source>
</evidence>
<name>A0ABY3PDB5_9STAP</name>
<dbReference type="InterPro" id="IPR050838">
    <property type="entry name" value="Ketopantoate_reductase"/>
</dbReference>